<sequence>MADSSSCSQWCTATFFVAISLVLAFVLTISIHGGSDDRHSPPVDQIIKRNLSVNASRTLRSHGFHVFATLLQFSPQLFLSSTTETTIFAFQDSVISNSTIPLEPWMIKQLIQYNTCPSKLSMKDLLEKPQGICLKTLLGNEYIKITKIDPDKGLVEINSFLISHPDLFVDDQISIHGVLGPFSGLDFHGENNQFEDFIHSPNCDEINHNLVLKSKIRLEEWVQVVNWLNSDGFVSFSIGLNSVLDGIFQDSLNLTSVTILAPPYFAFVSLPSPLMERILKLHILPKKFSYRELIQKSSFKTLVHDRDIKIKRSNFSQVLGIDQVEIIQPDIFSNDKFTIHGISQALEMQEISGSF</sequence>
<proteinExistence type="predicted"/>
<dbReference type="EMBL" id="CM044705">
    <property type="protein sequence ID" value="KAI5660727.1"/>
    <property type="molecule type" value="Genomic_DNA"/>
</dbReference>
<evidence type="ECO:0000313" key="1">
    <source>
        <dbReference type="EMBL" id="KAI5660727.1"/>
    </source>
</evidence>
<comment type="caution">
    <text evidence="1">The sequence shown here is derived from an EMBL/GenBank/DDBJ whole genome shotgun (WGS) entry which is preliminary data.</text>
</comment>
<name>A0ACC0AJW1_CATRO</name>
<gene>
    <name evidence="1" type="ORF">M9H77_20050</name>
</gene>
<reference evidence="2" key="1">
    <citation type="journal article" date="2023" name="Nat. Plants">
        <title>Single-cell RNA sequencing provides a high-resolution roadmap for understanding the multicellular compartmentation of specialized metabolism.</title>
        <authorList>
            <person name="Sun S."/>
            <person name="Shen X."/>
            <person name="Li Y."/>
            <person name="Li Y."/>
            <person name="Wang S."/>
            <person name="Li R."/>
            <person name="Zhang H."/>
            <person name="Shen G."/>
            <person name="Guo B."/>
            <person name="Wei J."/>
            <person name="Xu J."/>
            <person name="St-Pierre B."/>
            <person name="Chen S."/>
            <person name="Sun C."/>
        </authorList>
    </citation>
    <scope>NUCLEOTIDE SEQUENCE [LARGE SCALE GENOMIC DNA]</scope>
</reference>
<organism evidence="1 2">
    <name type="scientific">Catharanthus roseus</name>
    <name type="common">Madagascar periwinkle</name>
    <name type="synonym">Vinca rosea</name>
    <dbReference type="NCBI Taxonomy" id="4058"/>
    <lineage>
        <taxon>Eukaryota</taxon>
        <taxon>Viridiplantae</taxon>
        <taxon>Streptophyta</taxon>
        <taxon>Embryophyta</taxon>
        <taxon>Tracheophyta</taxon>
        <taxon>Spermatophyta</taxon>
        <taxon>Magnoliopsida</taxon>
        <taxon>eudicotyledons</taxon>
        <taxon>Gunneridae</taxon>
        <taxon>Pentapetalae</taxon>
        <taxon>asterids</taxon>
        <taxon>lamiids</taxon>
        <taxon>Gentianales</taxon>
        <taxon>Apocynaceae</taxon>
        <taxon>Rauvolfioideae</taxon>
        <taxon>Vinceae</taxon>
        <taxon>Catharanthinae</taxon>
        <taxon>Catharanthus</taxon>
    </lineage>
</organism>
<evidence type="ECO:0000313" key="2">
    <source>
        <dbReference type="Proteomes" id="UP001060085"/>
    </source>
</evidence>
<dbReference type="Proteomes" id="UP001060085">
    <property type="component" value="Linkage Group LG05"/>
</dbReference>
<accession>A0ACC0AJW1</accession>
<keyword evidence="2" id="KW-1185">Reference proteome</keyword>
<protein>
    <submittedName>
        <fullName evidence="1">Uncharacterized protein</fullName>
    </submittedName>
</protein>